<feature type="signal peptide" evidence="2">
    <location>
        <begin position="1"/>
        <end position="24"/>
    </location>
</feature>
<name>A0A401LR91_9BACE</name>
<feature type="region of interest" description="Disordered" evidence="1">
    <location>
        <begin position="1336"/>
        <end position="1380"/>
    </location>
</feature>
<evidence type="ECO:0000256" key="2">
    <source>
        <dbReference type="SAM" id="SignalP"/>
    </source>
</evidence>
<dbReference type="Gene3D" id="2.180.10.10">
    <property type="entry name" value="RHS repeat-associated core"/>
    <property type="match status" value="1"/>
</dbReference>
<dbReference type="PANTHER" id="PTHR32305:SF15">
    <property type="entry name" value="PROTEIN RHSA-RELATED"/>
    <property type="match status" value="1"/>
</dbReference>
<dbReference type="NCBIfam" id="TIGR03696">
    <property type="entry name" value="Rhs_assc_core"/>
    <property type="match status" value="1"/>
</dbReference>
<dbReference type="InterPro" id="IPR045619">
    <property type="entry name" value="DUF6443"/>
</dbReference>
<dbReference type="Pfam" id="PF20041">
    <property type="entry name" value="DUF6443"/>
    <property type="match status" value="1"/>
</dbReference>
<dbReference type="PANTHER" id="PTHR32305">
    <property type="match status" value="1"/>
</dbReference>
<feature type="chain" id="PRO_5019053621" description="DUF6443 domain-containing protein" evidence="2">
    <location>
        <begin position="25"/>
        <end position="1451"/>
    </location>
</feature>
<evidence type="ECO:0000259" key="3">
    <source>
        <dbReference type="Pfam" id="PF20041"/>
    </source>
</evidence>
<comment type="caution">
    <text evidence="4">The sequence shown here is derived from an EMBL/GenBank/DDBJ whole genome shotgun (WGS) entry which is preliminary data.</text>
</comment>
<protein>
    <recommendedName>
        <fullName evidence="3">DUF6443 domain-containing protein</fullName>
    </recommendedName>
</protein>
<keyword evidence="2" id="KW-0732">Signal</keyword>
<dbReference type="Proteomes" id="UP000288079">
    <property type="component" value="Unassembled WGS sequence"/>
</dbReference>
<evidence type="ECO:0000256" key="1">
    <source>
        <dbReference type="SAM" id="MobiDB-lite"/>
    </source>
</evidence>
<feature type="compositionally biased region" description="Basic and acidic residues" evidence="1">
    <location>
        <begin position="1336"/>
        <end position="1352"/>
    </location>
</feature>
<sequence>MKFNMKRYLVFIICLVAIVNIANGQGTPPSEGGVRFNIDMNEATKAIHHTFDTERATNVYADPSNDIIYTFTIGNHSTLFMANAMGSRLSSSQMFLVYKPLNSTQPAKIIDGATNSGKAQTAITYENMFDLTYDEDLTKIPSQCPLIFRSLDPGEYALFCEGGRSSNGLLTTNLYFSAIGCSRTNAIDLGTFVNGTHNDVLPGMFGKTIVYYKLKLKELSLVSIVHKGPAAMKPIISVSGLSETSESFPLTETGVPQIKEVKLKAGEYYIQVNYKGEVCAQAGLDVKCVVNNIGSSWEQPYEMGAYTDSLRYTHKYSHAFTETIFHRFEIKDTMDIAIEVPIWTPKGNNPTTITLYDASHHLIRKADNEEYIQCLNEDRLSPGIYYCTTSGASYLTDLNVTGRKPIRQVDESRNYITTIKPIAYMPSMVEMKNPKYASQNIVYADVFGRTEQTVQYGASPNMKDIVNAKEYDRMYRDSCTWLSVVSPIKGAFLSTQKVRQYAQNQYNDAYAYEKSMYDDSPLNRMIEKYNPGSSWHTTGHSEKTNYLTNTSAARCRLFAVTGTKANPQLSQKGYYATGELTVTENKDEDGHLTYIYTDKLGQEILSRSINGNDTLDTYQAYDDFGNLCFVLPPLAIEKLQTLGLQKVLDLYTYQYRYDGLNNYSAKKMPGAKWVNYVYDKKGRLLLTQDAGMKAQNKWKCFFYDQLGRKVLTAIYNGAEQPNIHYMMINFDAKNSNSFYGYTIEYYINKSNLEMQEVIYYDTYDYKRVNAQFTTAYNYVEDTQYGLRCSDDTELLKCKGQQTGMISRVLGTNQLLYTSTYYDYYQRPVQTRSTDINGKVYVQKFKYDFNGKVLASHNGVDQISFTQTMTYDHSGRLLTNAHRINNSVSATLSYNYDELGRLTSVTRSGGSKSLTTTNQYNLRGWTISTQSPLFSQRLYYTDGKGTPCYNGNISSMTWKAGNETVTRGYRFEYDPLSRLKNATYAEGETLSPKPNYYDEQITGYDKNGNILGLKRYGQTSASGYGLIDNLAITLNGNQLLSVNDAVTTSAFNNGFEFKDNSKQATEYIYDDNGNLIKDLNKKITKIQYNYLNLPDRIEFEGGSSISYLYDAAGKKLRAVHTIAGNTTTTDYCGSVIFENGTPKTVLTEAGFVSLSDNKYHYYLQDYQGNNRVVADQNGNVEEVNHYYPFGGVFANTSSIQPYKYNGKELDTKNGLNWYDYGARQYDAAIGRWHVVDPMAEKCYGLSPYNYCLNNPMKLIDPDGKQGVVVVPRTVPIPFFTPYMQSLEKDIDLVANEIGKSIDKGIYDLKKEVKRTYNFAKFEVITMYALTQKAFSPEYDHQRKRDRRNKEGLDRNQANIAKSIENNITATTPSGDPLPKKDPKYWGKVRTWGLGVTFGTEIGVQLTNPDPSKDAHEAKLEQLKSIQNSEQSSQQSPQKRNFIDNLIQWLYKK</sequence>
<dbReference type="InterPro" id="IPR022385">
    <property type="entry name" value="Rhs_assc_core"/>
</dbReference>
<feature type="domain" description="DUF6443" evidence="3">
    <location>
        <begin position="430"/>
        <end position="547"/>
    </location>
</feature>
<accession>A0A401LR91</accession>
<evidence type="ECO:0000313" key="5">
    <source>
        <dbReference type="Proteomes" id="UP000288079"/>
    </source>
</evidence>
<dbReference type="EMBL" id="BHWB01000002">
    <property type="protein sequence ID" value="GCB34075.1"/>
    <property type="molecule type" value="Genomic_DNA"/>
</dbReference>
<evidence type="ECO:0000313" key="4">
    <source>
        <dbReference type="EMBL" id="GCB34075.1"/>
    </source>
</evidence>
<proteinExistence type="predicted"/>
<feature type="compositionally biased region" description="Polar residues" evidence="1">
    <location>
        <begin position="1354"/>
        <end position="1372"/>
    </location>
</feature>
<organism evidence="4 5">
    <name type="scientific">Bacteroides faecalis</name>
    <dbReference type="NCBI Taxonomy" id="2447885"/>
    <lineage>
        <taxon>Bacteria</taxon>
        <taxon>Pseudomonadati</taxon>
        <taxon>Bacteroidota</taxon>
        <taxon>Bacteroidia</taxon>
        <taxon>Bacteroidales</taxon>
        <taxon>Bacteroidaceae</taxon>
        <taxon>Bacteroides</taxon>
    </lineage>
</organism>
<keyword evidence="5" id="KW-1185">Reference proteome</keyword>
<gene>
    <name evidence="4" type="ORF">KGMB02408_10200</name>
</gene>
<reference evidence="4 5" key="1">
    <citation type="submission" date="2018-10" db="EMBL/GenBank/DDBJ databases">
        <title>Draft Genome Sequence of Bacteroides sp. KCTC 15687.</title>
        <authorList>
            <person name="Yu S.Y."/>
            <person name="Kim J.S."/>
            <person name="Oh B.S."/>
            <person name="Park S.H."/>
            <person name="Kang S.W."/>
            <person name="Park J.E."/>
            <person name="Choi S.H."/>
            <person name="Han K.I."/>
            <person name="Lee K.C."/>
            <person name="Eom M.K."/>
            <person name="Suh M.K."/>
            <person name="Lee D.H."/>
            <person name="Yoon H."/>
            <person name="Kim B."/>
            <person name="Yang S.J."/>
            <person name="Lee J.S."/>
            <person name="Lee J.H."/>
        </authorList>
    </citation>
    <scope>NUCLEOTIDE SEQUENCE [LARGE SCALE GENOMIC DNA]</scope>
    <source>
        <strain evidence="4 5">KCTC 15687</strain>
    </source>
</reference>
<dbReference type="InterPro" id="IPR050708">
    <property type="entry name" value="T6SS_VgrG/RHS"/>
</dbReference>